<dbReference type="Gene3D" id="1.10.510.10">
    <property type="entry name" value="Transferase(Phosphotransferase) domain 1"/>
    <property type="match status" value="1"/>
</dbReference>
<evidence type="ECO:0000256" key="21">
    <source>
        <dbReference type="SAM" id="SignalP"/>
    </source>
</evidence>
<evidence type="ECO:0000259" key="23">
    <source>
        <dbReference type="PROSITE" id="PS50948"/>
    </source>
</evidence>
<dbReference type="Pfam" id="PF11883">
    <property type="entry name" value="DUF3403"/>
    <property type="match status" value="1"/>
</dbReference>
<dbReference type="EC" id="2.7.11.1" evidence="2"/>
<dbReference type="InterPro" id="IPR000719">
    <property type="entry name" value="Prot_kinase_dom"/>
</dbReference>
<comment type="subcellular location">
    <subcellularLocation>
        <location evidence="1">Cell membrane</location>
        <topology evidence="1">Single-pass type I membrane protein</topology>
    </subcellularLocation>
</comment>
<dbReference type="FunFam" id="3.30.200.20:FF:000466">
    <property type="entry name" value="Putative LRR receptor-like serine/threonine-protein kinase"/>
    <property type="match status" value="1"/>
</dbReference>
<feature type="domain" description="Apple" evidence="23">
    <location>
        <begin position="211"/>
        <end position="303"/>
    </location>
</feature>
<evidence type="ECO:0000256" key="15">
    <source>
        <dbReference type="ARBA" id="ARBA00023180"/>
    </source>
</evidence>
<evidence type="ECO:0000256" key="19">
    <source>
        <dbReference type="SAM" id="MobiDB-lite"/>
    </source>
</evidence>
<dbReference type="STRING" id="81985.R0G9X0"/>
<keyword evidence="13 20" id="KW-0472">Membrane</keyword>
<dbReference type="InterPro" id="IPR011009">
    <property type="entry name" value="Kinase-like_dom_sf"/>
</dbReference>
<dbReference type="InterPro" id="IPR003609">
    <property type="entry name" value="Pan_app"/>
</dbReference>
<dbReference type="SUPFAM" id="SSF51110">
    <property type="entry name" value="alpha-D-mannose-specific plant lectins"/>
    <property type="match status" value="1"/>
</dbReference>
<keyword evidence="6 20" id="KW-0812">Transmembrane</keyword>
<protein>
    <recommendedName>
        <fullName evidence="2">non-specific serine/threonine protein kinase</fullName>
        <ecNumber evidence="2">2.7.11.1</ecNumber>
    </recommendedName>
</protein>
<evidence type="ECO:0000256" key="3">
    <source>
        <dbReference type="ARBA" id="ARBA00022475"/>
    </source>
</evidence>
<feature type="signal peptide" evidence="21">
    <location>
        <begin position="1"/>
        <end position="18"/>
    </location>
</feature>
<evidence type="ECO:0000256" key="17">
    <source>
        <dbReference type="ARBA" id="ARBA00048679"/>
    </source>
</evidence>
<proteinExistence type="predicted"/>
<dbReference type="PROSITE" id="PS00108">
    <property type="entry name" value="PROTEIN_KINASE_ST"/>
    <property type="match status" value="1"/>
</dbReference>
<dbReference type="GO" id="GO:0048544">
    <property type="term" value="P:recognition of pollen"/>
    <property type="evidence" value="ECO:0007669"/>
    <property type="project" value="InterPro"/>
</dbReference>
<dbReference type="CDD" id="cd01098">
    <property type="entry name" value="PAN_AP_plant"/>
    <property type="match status" value="1"/>
</dbReference>
<evidence type="ECO:0000256" key="10">
    <source>
        <dbReference type="ARBA" id="ARBA00022777"/>
    </source>
</evidence>
<feature type="compositionally biased region" description="Polar residues" evidence="19">
    <location>
        <begin position="660"/>
        <end position="673"/>
    </location>
</feature>
<accession>R0G9X0</accession>
<dbReference type="InterPro" id="IPR001480">
    <property type="entry name" value="Bulb-type_lectin_dom"/>
</dbReference>
<keyword evidence="12 20" id="KW-1133">Transmembrane helix</keyword>
<dbReference type="CDD" id="cd14066">
    <property type="entry name" value="STKc_IRAK"/>
    <property type="match status" value="1"/>
</dbReference>
<dbReference type="InterPro" id="IPR021820">
    <property type="entry name" value="S-locus_recpt_kinase_C"/>
</dbReference>
<keyword evidence="15" id="KW-0325">Glycoprotein</keyword>
<keyword evidence="7 21" id="KW-0732">Signal</keyword>
<evidence type="ECO:0000256" key="14">
    <source>
        <dbReference type="ARBA" id="ARBA00023157"/>
    </source>
</evidence>
<sequence length="696" mass="78455">MRIVVSLLLLILLHKSLSVNSSTISFPQNVTLDKPIHSAKSVFMLGLFKPATVGDRWYRRLPKQVVHDSRGFCWQSFDYPADALIPDMKMGWDKKSGLNRVLRSWKSIDDPSTGDVSYRVEILGNLRYATVSRVVSSEEITFSFNNKNATFSSILRLRYNGVLSMSTWIIPRSAGKLKKIIHQHPNDDCDRYNTCGPNGLCDINTFPICKCLSGFRARNQKGRKADHFVKLQTMKLPDTAKSVVDMNIGLNECKYKCFDNCNCTAYANANLENGGSGCVIWLGDLLDVRKYKNAGQDLYVKTDHATETTIIVVGLVILSFIILLFYVWKIKKRPPTKAIAAHIGMNDRELHYESMELNNIVLATQGFSDSNKIGKGGFGVVYKGRLLGGQEIAVKRLLKITTQGIEGFKTELNLIASVQHVNLVQLLGYCFEGGEMILIYEYLENSSLDTFIFDESKSSKLNLEKRFQIINGITRGLLYLHHDSRSPIVHRDLKPSNVLLDKDMVPKISDFGMGKVFDKNKGATNTRKIVGTYGYMAPEYAEDGTYSAKSDVFSFGIMVLEILCGKKNRDFYRYSDNEESLVNYIWRKWEEGKGLDIIDPVLVLDLESSVFQPRQVKRCIQIGLLCVQEHPNDRPTMLSVSVMLTSDTVEIPLPKPPSSLLRTSPLHTTTASSSRKKHKEESWTVAQVTFSGIKPR</sequence>
<dbReference type="InterPro" id="IPR000858">
    <property type="entry name" value="S_locus_glycoprot_dom"/>
</dbReference>
<feature type="domain" description="Protein kinase" evidence="22">
    <location>
        <begin position="367"/>
        <end position="644"/>
    </location>
</feature>
<evidence type="ECO:0000256" key="8">
    <source>
        <dbReference type="ARBA" id="ARBA00022734"/>
    </source>
</evidence>
<dbReference type="SMART" id="SM00220">
    <property type="entry name" value="S_TKc"/>
    <property type="match status" value="1"/>
</dbReference>
<keyword evidence="5" id="KW-0808">Transferase</keyword>
<evidence type="ECO:0000256" key="18">
    <source>
        <dbReference type="PROSITE-ProRule" id="PRU10141"/>
    </source>
</evidence>
<evidence type="ECO:0000256" key="16">
    <source>
        <dbReference type="ARBA" id="ARBA00047899"/>
    </source>
</evidence>
<evidence type="ECO:0000256" key="2">
    <source>
        <dbReference type="ARBA" id="ARBA00012513"/>
    </source>
</evidence>
<dbReference type="Pfam" id="PF01453">
    <property type="entry name" value="B_lectin"/>
    <property type="match status" value="1"/>
</dbReference>
<dbReference type="InterPro" id="IPR017441">
    <property type="entry name" value="Protein_kinase_ATP_BS"/>
</dbReference>
<keyword evidence="4" id="KW-0723">Serine/threonine-protein kinase</keyword>
<evidence type="ECO:0000256" key="6">
    <source>
        <dbReference type="ARBA" id="ARBA00022692"/>
    </source>
</evidence>
<feature type="chain" id="PRO_5004341078" description="non-specific serine/threonine protein kinase" evidence="21">
    <location>
        <begin position="19"/>
        <end position="696"/>
    </location>
</feature>
<evidence type="ECO:0000313" key="24">
    <source>
        <dbReference type="EMBL" id="EOA32356.1"/>
    </source>
</evidence>
<keyword evidence="9 18" id="KW-0547">Nucleotide-binding</keyword>
<dbReference type="InterPro" id="IPR036426">
    <property type="entry name" value="Bulb-type_lectin_dom_sf"/>
</dbReference>
<evidence type="ECO:0000259" key="22">
    <source>
        <dbReference type="PROSITE" id="PS50011"/>
    </source>
</evidence>
<feature type="transmembrane region" description="Helical" evidence="20">
    <location>
        <begin position="310"/>
        <end position="328"/>
    </location>
</feature>
<dbReference type="Pfam" id="PF08276">
    <property type="entry name" value="PAN_2"/>
    <property type="match status" value="1"/>
</dbReference>
<keyword evidence="10" id="KW-0418">Kinase</keyword>
<dbReference type="Pfam" id="PF00069">
    <property type="entry name" value="Pkinase"/>
    <property type="match status" value="1"/>
</dbReference>
<name>R0G9X0_9BRAS</name>
<keyword evidence="8" id="KW-0430">Lectin</keyword>
<reference evidence="25" key="1">
    <citation type="journal article" date="2013" name="Nat. Genet.">
        <title>The Capsella rubella genome and the genomic consequences of rapid mating system evolution.</title>
        <authorList>
            <person name="Slotte T."/>
            <person name="Hazzouri K.M."/>
            <person name="Agren J.A."/>
            <person name="Koenig D."/>
            <person name="Maumus F."/>
            <person name="Guo Y.L."/>
            <person name="Steige K."/>
            <person name="Platts A.E."/>
            <person name="Escobar J.S."/>
            <person name="Newman L.K."/>
            <person name="Wang W."/>
            <person name="Mandakova T."/>
            <person name="Vello E."/>
            <person name="Smith L.M."/>
            <person name="Henz S.R."/>
            <person name="Steffen J."/>
            <person name="Takuno S."/>
            <person name="Brandvain Y."/>
            <person name="Coop G."/>
            <person name="Andolfatto P."/>
            <person name="Hu T.T."/>
            <person name="Blanchette M."/>
            <person name="Clark R.M."/>
            <person name="Quesneville H."/>
            <person name="Nordborg M."/>
            <person name="Gaut B.S."/>
            <person name="Lysak M.A."/>
            <person name="Jenkins J."/>
            <person name="Grimwood J."/>
            <person name="Chapman J."/>
            <person name="Prochnik S."/>
            <person name="Shu S."/>
            <person name="Rokhsar D."/>
            <person name="Schmutz J."/>
            <person name="Weigel D."/>
            <person name="Wright S.I."/>
        </authorList>
    </citation>
    <scope>NUCLEOTIDE SEQUENCE [LARGE SCALE GENOMIC DNA]</scope>
    <source>
        <strain evidence="25">cv. Monte Gargano</strain>
    </source>
</reference>
<dbReference type="Pfam" id="PF00954">
    <property type="entry name" value="S_locus_glycop"/>
    <property type="match status" value="1"/>
</dbReference>
<dbReference type="GO" id="GO:0005886">
    <property type="term" value="C:plasma membrane"/>
    <property type="evidence" value="ECO:0007669"/>
    <property type="project" value="UniProtKB-SubCell"/>
</dbReference>
<evidence type="ECO:0000256" key="7">
    <source>
        <dbReference type="ARBA" id="ARBA00022729"/>
    </source>
</evidence>
<dbReference type="GO" id="GO:0030246">
    <property type="term" value="F:carbohydrate binding"/>
    <property type="evidence" value="ECO:0007669"/>
    <property type="project" value="UniProtKB-KW"/>
</dbReference>
<feature type="binding site" evidence="18">
    <location>
        <position position="395"/>
    </location>
    <ligand>
        <name>ATP</name>
        <dbReference type="ChEBI" id="CHEBI:30616"/>
    </ligand>
</feature>
<comment type="catalytic activity">
    <reaction evidence="17">
        <text>L-seryl-[protein] + ATP = O-phospho-L-seryl-[protein] + ADP + H(+)</text>
        <dbReference type="Rhea" id="RHEA:17989"/>
        <dbReference type="Rhea" id="RHEA-COMP:9863"/>
        <dbReference type="Rhea" id="RHEA-COMP:11604"/>
        <dbReference type="ChEBI" id="CHEBI:15378"/>
        <dbReference type="ChEBI" id="CHEBI:29999"/>
        <dbReference type="ChEBI" id="CHEBI:30616"/>
        <dbReference type="ChEBI" id="CHEBI:83421"/>
        <dbReference type="ChEBI" id="CHEBI:456216"/>
        <dbReference type="EC" id="2.7.11.1"/>
    </reaction>
</comment>
<keyword evidence="3" id="KW-1003">Cell membrane</keyword>
<dbReference type="Proteomes" id="UP000029121">
    <property type="component" value="Unassembled WGS sequence"/>
</dbReference>
<evidence type="ECO:0000256" key="5">
    <source>
        <dbReference type="ARBA" id="ARBA00022679"/>
    </source>
</evidence>
<dbReference type="AlphaFoldDB" id="R0G9X0"/>
<dbReference type="PROSITE" id="PS50011">
    <property type="entry name" value="PROTEIN_KINASE_DOM"/>
    <property type="match status" value="1"/>
</dbReference>
<keyword evidence="25" id="KW-1185">Reference proteome</keyword>
<dbReference type="GO" id="GO:0005524">
    <property type="term" value="F:ATP binding"/>
    <property type="evidence" value="ECO:0007669"/>
    <property type="project" value="UniProtKB-UniRule"/>
</dbReference>
<dbReference type="PROSITE" id="PS50948">
    <property type="entry name" value="PAN"/>
    <property type="match status" value="1"/>
</dbReference>
<dbReference type="GO" id="GO:0004674">
    <property type="term" value="F:protein serine/threonine kinase activity"/>
    <property type="evidence" value="ECO:0007669"/>
    <property type="project" value="UniProtKB-KW"/>
</dbReference>
<organism evidence="24 25">
    <name type="scientific">Capsella rubella</name>
    <dbReference type="NCBI Taxonomy" id="81985"/>
    <lineage>
        <taxon>Eukaryota</taxon>
        <taxon>Viridiplantae</taxon>
        <taxon>Streptophyta</taxon>
        <taxon>Embryophyta</taxon>
        <taxon>Tracheophyta</taxon>
        <taxon>Spermatophyta</taxon>
        <taxon>Magnoliopsida</taxon>
        <taxon>eudicotyledons</taxon>
        <taxon>Gunneridae</taxon>
        <taxon>Pentapetalae</taxon>
        <taxon>rosids</taxon>
        <taxon>malvids</taxon>
        <taxon>Brassicales</taxon>
        <taxon>Brassicaceae</taxon>
        <taxon>Camelineae</taxon>
        <taxon>Capsella</taxon>
    </lineage>
</organism>
<evidence type="ECO:0000256" key="12">
    <source>
        <dbReference type="ARBA" id="ARBA00022989"/>
    </source>
</evidence>
<dbReference type="InterPro" id="IPR008271">
    <property type="entry name" value="Ser/Thr_kinase_AS"/>
</dbReference>
<evidence type="ECO:0000256" key="20">
    <source>
        <dbReference type="SAM" id="Phobius"/>
    </source>
</evidence>
<evidence type="ECO:0000256" key="13">
    <source>
        <dbReference type="ARBA" id="ARBA00023136"/>
    </source>
</evidence>
<keyword evidence="14" id="KW-1015">Disulfide bond</keyword>
<dbReference type="SUPFAM" id="SSF56112">
    <property type="entry name" value="Protein kinase-like (PK-like)"/>
    <property type="match status" value="1"/>
</dbReference>
<evidence type="ECO:0000256" key="11">
    <source>
        <dbReference type="ARBA" id="ARBA00022840"/>
    </source>
</evidence>
<evidence type="ECO:0000313" key="25">
    <source>
        <dbReference type="Proteomes" id="UP000029121"/>
    </source>
</evidence>
<dbReference type="PANTHER" id="PTHR27002">
    <property type="entry name" value="RECEPTOR-LIKE SERINE/THREONINE-PROTEIN KINASE SD1-8"/>
    <property type="match status" value="1"/>
</dbReference>
<dbReference type="FunFam" id="1.10.510.10:FF:000060">
    <property type="entry name" value="G-type lectin S-receptor-like serine/threonine-protein kinase"/>
    <property type="match status" value="1"/>
</dbReference>
<keyword evidence="11 18" id="KW-0067">ATP-binding</keyword>
<gene>
    <name evidence="24" type="ORF">CARUB_v10015623mg</name>
</gene>
<evidence type="ECO:0000256" key="4">
    <source>
        <dbReference type="ARBA" id="ARBA00022527"/>
    </source>
</evidence>
<feature type="region of interest" description="Disordered" evidence="19">
    <location>
        <begin position="655"/>
        <end position="680"/>
    </location>
</feature>
<dbReference type="SMART" id="SM00473">
    <property type="entry name" value="PAN_AP"/>
    <property type="match status" value="1"/>
</dbReference>
<comment type="catalytic activity">
    <reaction evidence="16">
        <text>L-threonyl-[protein] + ATP = O-phospho-L-threonyl-[protein] + ADP + H(+)</text>
        <dbReference type="Rhea" id="RHEA:46608"/>
        <dbReference type="Rhea" id="RHEA-COMP:11060"/>
        <dbReference type="Rhea" id="RHEA-COMP:11605"/>
        <dbReference type="ChEBI" id="CHEBI:15378"/>
        <dbReference type="ChEBI" id="CHEBI:30013"/>
        <dbReference type="ChEBI" id="CHEBI:30616"/>
        <dbReference type="ChEBI" id="CHEBI:61977"/>
        <dbReference type="ChEBI" id="CHEBI:456216"/>
        <dbReference type="EC" id="2.7.11.1"/>
    </reaction>
</comment>
<evidence type="ECO:0000256" key="1">
    <source>
        <dbReference type="ARBA" id="ARBA00004251"/>
    </source>
</evidence>
<dbReference type="PROSITE" id="PS00107">
    <property type="entry name" value="PROTEIN_KINASE_ATP"/>
    <property type="match status" value="1"/>
</dbReference>
<dbReference type="EMBL" id="KB870807">
    <property type="protein sequence ID" value="EOA32356.1"/>
    <property type="molecule type" value="Genomic_DNA"/>
</dbReference>
<dbReference type="Gene3D" id="3.30.200.20">
    <property type="entry name" value="Phosphorylase Kinase, domain 1"/>
    <property type="match status" value="1"/>
</dbReference>
<dbReference type="PANTHER" id="PTHR27002:SF150">
    <property type="entry name" value="RECEPTOR-LIKE SERINE_THREONINE-PROTEIN KINASE SD1-8"/>
    <property type="match status" value="1"/>
</dbReference>
<evidence type="ECO:0000256" key="9">
    <source>
        <dbReference type="ARBA" id="ARBA00022741"/>
    </source>
</evidence>